<reference evidence="8" key="1">
    <citation type="journal article" date="2019" name="Int. J. Syst. Evol. Microbiol.">
        <title>The Global Catalogue of Microorganisms (GCM) 10K type strain sequencing project: providing services to taxonomists for standard genome sequencing and annotation.</title>
        <authorList>
            <consortium name="The Broad Institute Genomics Platform"/>
            <consortium name="The Broad Institute Genome Sequencing Center for Infectious Disease"/>
            <person name="Wu L."/>
            <person name="Ma J."/>
        </authorList>
    </citation>
    <scope>NUCLEOTIDE SEQUENCE [LARGE SCALE GENOMIC DNA]</scope>
    <source>
        <strain evidence="8">CCM 4481</strain>
    </source>
</reference>
<keyword evidence="8" id="KW-1185">Reference proteome</keyword>
<comment type="caution">
    <text evidence="7">The sequence shown here is derived from an EMBL/GenBank/DDBJ whole genome shotgun (WGS) entry which is preliminary data.</text>
</comment>
<evidence type="ECO:0000256" key="2">
    <source>
        <dbReference type="ARBA" id="ARBA00022692"/>
    </source>
</evidence>
<evidence type="ECO:0000256" key="1">
    <source>
        <dbReference type="ARBA" id="ARBA00004141"/>
    </source>
</evidence>
<dbReference type="InterPro" id="IPR052946">
    <property type="entry name" value="Alkaline_pH_Ca-Antiporter"/>
</dbReference>
<dbReference type="InterPro" id="IPR044880">
    <property type="entry name" value="NCX_ion-bd_dom_sf"/>
</dbReference>
<dbReference type="Pfam" id="PF01699">
    <property type="entry name" value="Na_Ca_ex"/>
    <property type="match status" value="2"/>
</dbReference>
<name>A0ABV9C502_9GAMM</name>
<feature type="transmembrane region" description="Helical" evidence="5">
    <location>
        <begin position="293"/>
        <end position="316"/>
    </location>
</feature>
<keyword evidence="2 5" id="KW-0812">Transmembrane</keyword>
<sequence>MRLSSVPSVLRVEWFLAVSMATCVVFLIFGDRPLGRLDEPLQLGLAFAWLFFVILGAALAVVRHADQLGEKLGEPYGTLILTLSITSIEVISITAIMLHGENNPTLARDTLFAVTMIVLNGMVGLSLLIGGWRHREQHYNLQGANAYLGVVIPLGVLALVMPNFTVTTAGPTLSFAQESFIAIISAGLYVAFLTLQTKRHRAYFAGSGHDDDTHAAAGHRAPTHLLTHAVLLVVYMAQVVFLAEKLAHPVDYVVETMKWPAALAGLTMAVLVATPEAIGAVRAARANHMQRSVNIFLGSVLSTIGLTIPLILMISHLTQHPIVLGLEHTDLLLFTLTLALCVVTFSSGHTNIMQGAVHLILFVAYLFFIFQG</sequence>
<feature type="domain" description="Sodium/calcium exchanger membrane region" evidence="6">
    <location>
        <begin position="229"/>
        <end position="370"/>
    </location>
</feature>
<feature type="transmembrane region" description="Helical" evidence="5">
    <location>
        <begin position="76"/>
        <end position="98"/>
    </location>
</feature>
<accession>A0ABV9C502</accession>
<evidence type="ECO:0000313" key="7">
    <source>
        <dbReference type="EMBL" id="MFC4527837.1"/>
    </source>
</evidence>
<feature type="transmembrane region" description="Helical" evidence="5">
    <location>
        <begin position="263"/>
        <end position="281"/>
    </location>
</feature>
<keyword evidence="3 5" id="KW-1133">Transmembrane helix</keyword>
<dbReference type="Proteomes" id="UP001595961">
    <property type="component" value="Unassembled WGS sequence"/>
</dbReference>
<evidence type="ECO:0000259" key="6">
    <source>
        <dbReference type="Pfam" id="PF01699"/>
    </source>
</evidence>
<dbReference type="Gene3D" id="1.20.1420.30">
    <property type="entry name" value="NCX, central ion-binding region"/>
    <property type="match status" value="1"/>
</dbReference>
<comment type="subcellular location">
    <subcellularLocation>
        <location evidence="1">Membrane</location>
        <topology evidence="1">Multi-pass membrane protein</topology>
    </subcellularLocation>
</comment>
<evidence type="ECO:0000256" key="3">
    <source>
        <dbReference type="ARBA" id="ARBA00022989"/>
    </source>
</evidence>
<feature type="transmembrane region" description="Helical" evidence="5">
    <location>
        <begin position="12"/>
        <end position="29"/>
    </location>
</feature>
<dbReference type="PANTHER" id="PTHR37958:SF1">
    <property type="entry name" value="SODIUM-POTASSIUM_PROTON ANTIPORTER CHAA"/>
    <property type="match status" value="1"/>
</dbReference>
<gene>
    <name evidence="7" type="ORF">ACFO5W_14430</name>
</gene>
<evidence type="ECO:0000256" key="4">
    <source>
        <dbReference type="ARBA" id="ARBA00023136"/>
    </source>
</evidence>
<organism evidence="7 8">
    <name type="scientific">Dyella halodurans</name>
    <dbReference type="NCBI Taxonomy" id="1920171"/>
    <lineage>
        <taxon>Bacteria</taxon>
        <taxon>Pseudomonadati</taxon>
        <taxon>Pseudomonadota</taxon>
        <taxon>Gammaproteobacteria</taxon>
        <taxon>Lysobacterales</taxon>
        <taxon>Rhodanobacteraceae</taxon>
        <taxon>Dyella</taxon>
    </lineage>
</organism>
<feature type="transmembrane region" description="Helical" evidence="5">
    <location>
        <begin position="110"/>
        <end position="132"/>
    </location>
</feature>
<feature type="domain" description="Sodium/calcium exchanger membrane region" evidence="6">
    <location>
        <begin position="45"/>
        <end position="197"/>
    </location>
</feature>
<protein>
    <submittedName>
        <fullName evidence="7">Calcium:proton antiporter</fullName>
    </submittedName>
</protein>
<dbReference type="PANTHER" id="PTHR37958">
    <property type="entry name" value="SODIUM-POTASSIUM/PROTON ANTIPORTER CHAA"/>
    <property type="match status" value="1"/>
</dbReference>
<evidence type="ECO:0000313" key="8">
    <source>
        <dbReference type="Proteomes" id="UP001595961"/>
    </source>
</evidence>
<feature type="transmembrane region" description="Helical" evidence="5">
    <location>
        <begin position="322"/>
        <end position="345"/>
    </location>
</feature>
<feature type="transmembrane region" description="Helical" evidence="5">
    <location>
        <begin position="176"/>
        <end position="195"/>
    </location>
</feature>
<dbReference type="EMBL" id="JBHSGA010000017">
    <property type="protein sequence ID" value="MFC4527837.1"/>
    <property type="molecule type" value="Genomic_DNA"/>
</dbReference>
<feature type="transmembrane region" description="Helical" evidence="5">
    <location>
        <begin position="352"/>
        <end position="370"/>
    </location>
</feature>
<feature type="transmembrane region" description="Helical" evidence="5">
    <location>
        <begin position="225"/>
        <end position="243"/>
    </location>
</feature>
<keyword evidence="4 5" id="KW-0472">Membrane</keyword>
<dbReference type="InterPro" id="IPR004837">
    <property type="entry name" value="NaCa_Exmemb"/>
</dbReference>
<proteinExistence type="predicted"/>
<evidence type="ECO:0000256" key="5">
    <source>
        <dbReference type="SAM" id="Phobius"/>
    </source>
</evidence>
<dbReference type="RefSeq" id="WP_266151827.1">
    <property type="nucleotide sequence ID" value="NZ_CP064028.1"/>
</dbReference>
<feature type="transmembrane region" description="Helical" evidence="5">
    <location>
        <begin position="144"/>
        <end position="164"/>
    </location>
</feature>
<feature type="transmembrane region" description="Helical" evidence="5">
    <location>
        <begin position="41"/>
        <end position="64"/>
    </location>
</feature>